<sequence>MVEAEVLVYSVQQYSSRVYTEEEVARNESEPAAATASPLSQKDTEAKTEEATQATVPTSDQHLIKLPPPPPSITAKQNIISKTYSNSDPKKEVASTKLSKPVAVPPTVIETPLTTKPLKETKEPIQTTAATSDEVIKSSPPPSTIAKTMILPKTHLSRDPKKEVASTKLSEPVAVPPTVIETPLTTKPLKETKEPIQTTTATSDQEVIKSSPPPSMTAETMILPKVIPSIYIEEALIPPRLSRLQELNESIPVAATIAETAQARRTSL</sequence>
<dbReference type="EMBL" id="JAAGAX010000010">
    <property type="protein sequence ID" value="KAF2299926.1"/>
    <property type="molecule type" value="Genomic_DNA"/>
</dbReference>
<feature type="region of interest" description="Disordered" evidence="1">
    <location>
        <begin position="190"/>
        <end position="215"/>
    </location>
</feature>
<feature type="region of interest" description="Disordered" evidence="1">
    <location>
        <begin position="18"/>
        <end position="100"/>
    </location>
</feature>
<name>A0A6A6LIR4_HEVBR</name>
<feature type="compositionally biased region" description="Polar residues" evidence="1">
    <location>
        <begin position="74"/>
        <end position="87"/>
    </location>
</feature>
<accession>A0A6A6LIR4</accession>
<dbReference type="Proteomes" id="UP000467840">
    <property type="component" value="Chromosome 4"/>
</dbReference>
<dbReference type="AlphaFoldDB" id="A0A6A6LIR4"/>
<feature type="compositionally biased region" description="Basic and acidic residues" evidence="1">
    <location>
        <begin position="19"/>
        <end position="29"/>
    </location>
</feature>
<proteinExistence type="predicted"/>
<reference evidence="2 3" key="1">
    <citation type="journal article" date="2020" name="Mol. Plant">
        <title>The Chromosome-Based Rubber Tree Genome Provides New Insights into Spurge Genome Evolution and Rubber Biosynthesis.</title>
        <authorList>
            <person name="Liu J."/>
            <person name="Shi C."/>
            <person name="Shi C.C."/>
            <person name="Li W."/>
            <person name="Zhang Q.J."/>
            <person name="Zhang Y."/>
            <person name="Li K."/>
            <person name="Lu H.F."/>
            <person name="Shi C."/>
            <person name="Zhu S.T."/>
            <person name="Xiao Z.Y."/>
            <person name="Nan H."/>
            <person name="Yue Y."/>
            <person name="Zhu X.G."/>
            <person name="Wu Y."/>
            <person name="Hong X.N."/>
            <person name="Fan G.Y."/>
            <person name="Tong Y."/>
            <person name="Zhang D."/>
            <person name="Mao C.L."/>
            <person name="Liu Y.L."/>
            <person name="Hao S.J."/>
            <person name="Liu W.Q."/>
            <person name="Lv M.Q."/>
            <person name="Zhang H.B."/>
            <person name="Liu Y."/>
            <person name="Hu-Tang G.R."/>
            <person name="Wang J.P."/>
            <person name="Wang J.H."/>
            <person name="Sun Y.H."/>
            <person name="Ni S.B."/>
            <person name="Chen W.B."/>
            <person name="Zhang X.C."/>
            <person name="Jiao Y.N."/>
            <person name="Eichler E.E."/>
            <person name="Li G.H."/>
            <person name="Liu X."/>
            <person name="Gao L.Z."/>
        </authorList>
    </citation>
    <scope>NUCLEOTIDE SEQUENCE [LARGE SCALE GENOMIC DNA]</scope>
    <source>
        <strain evidence="3">cv. GT1</strain>
        <tissue evidence="2">Leaf</tissue>
    </source>
</reference>
<evidence type="ECO:0000313" key="3">
    <source>
        <dbReference type="Proteomes" id="UP000467840"/>
    </source>
</evidence>
<feature type="compositionally biased region" description="Polar residues" evidence="1">
    <location>
        <begin position="196"/>
        <end position="205"/>
    </location>
</feature>
<evidence type="ECO:0000256" key="1">
    <source>
        <dbReference type="SAM" id="MobiDB-lite"/>
    </source>
</evidence>
<protein>
    <submittedName>
        <fullName evidence="2">Uncharacterized protein</fullName>
    </submittedName>
</protein>
<organism evidence="2 3">
    <name type="scientific">Hevea brasiliensis</name>
    <name type="common">Para rubber tree</name>
    <name type="synonym">Siphonia brasiliensis</name>
    <dbReference type="NCBI Taxonomy" id="3981"/>
    <lineage>
        <taxon>Eukaryota</taxon>
        <taxon>Viridiplantae</taxon>
        <taxon>Streptophyta</taxon>
        <taxon>Embryophyta</taxon>
        <taxon>Tracheophyta</taxon>
        <taxon>Spermatophyta</taxon>
        <taxon>Magnoliopsida</taxon>
        <taxon>eudicotyledons</taxon>
        <taxon>Gunneridae</taxon>
        <taxon>Pentapetalae</taxon>
        <taxon>rosids</taxon>
        <taxon>fabids</taxon>
        <taxon>Malpighiales</taxon>
        <taxon>Euphorbiaceae</taxon>
        <taxon>Crotonoideae</taxon>
        <taxon>Micrandreae</taxon>
        <taxon>Hevea</taxon>
    </lineage>
</organism>
<comment type="caution">
    <text evidence="2">The sequence shown here is derived from an EMBL/GenBank/DDBJ whole genome shotgun (WGS) entry which is preliminary data.</text>
</comment>
<gene>
    <name evidence="2" type="ORF">GH714_005999</name>
</gene>
<keyword evidence="3" id="KW-1185">Reference proteome</keyword>
<evidence type="ECO:0000313" key="2">
    <source>
        <dbReference type="EMBL" id="KAF2299926.1"/>
    </source>
</evidence>